<dbReference type="InterPro" id="IPR020593">
    <property type="entry name" value="G-glutamylP_reductase_CS"/>
</dbReference>
<dbReference type="EMBL" id="JAAAJA010000811">
    <property type="protein sequence ID" value="KAG0249494.1"/>
    <property type="molecule type" value="Genomic_DNA"/>
</dbReference>
<dbReference type="NCBIfam" id="TIGR00407">
    <property type="entry name" value="proA"/>
    <property type="match status" value="1"/>
</dbReference>
<reference evidence="12" key="1">
    <citation type="journal article" date="2020" name="Fungal Divers.">
        <title>Resolving the Mortierellaceae phylogeny through synthesis of multi-gene phylogenetics and phylogenomics.</title>
        <authorList>
            <person name="Vandepol N."/>
            <person name="Liber J."/>
            <person name="Desiro A."/>
            <person name="Na H."/>
            <person name="Kennedy M."/>
            <person name="Barry K."/>
            <person name="Grigoriev I.V."/>
            <person name="Miller A.N."/>
            <person name="O'Donnell K."/>
            <person name="Stajich J.E."/>
            <person name="Bonito G."/>
        </authorList>
    </citation>
    <scope>NUCLEOTIDE SEQUENCE</scope>
    <source>
        <strain evidence="12">KOD948</strain>
    </source>
</reference>
<dbReference type="Gene3D" id="3.40.309.10">
    <property type="entry name" value="Aldehyde Dehydrogenase, Chain A, domain 2"/>
    <property type="match status" value="1"/>
</dbReference>
<evidence type="ECO:0000256" key="9">
    <source>
        <dbReference type="ARBA" id="ARBA00060997"/>
    </source>
</evidence>
<evidence type="ECO:0000256" key="3">
    <source>
        <dbReference type="ARBA" id="ARBA00022605"/>
    </source>
</evidence>
<dbReference type="Gene3D" id="3.40.605.10">
    <property type="entry name" value="Aldehyde Dehydrogenase, Chain A, domain 1"/>
    <property type="match status" value="1"/>
</dbReference>
<keyword evidence="6" id="KW-0560">Oxidoreductase</keyword>
<gene>
    <name evidence="12" type="ORF">BG011_009256</name>
</gene>
<dbReference type="PANTHER" id="PTHR11063">
    <property type="entry name" value="GLUTAMATE SEMIALDEHYDE DEHYDROGENASE"/>
    <property type="match status" value="1"/>
</dbReference>
<organism evidence="12 13">
    <name type="scientific">Mortierella polycephala</name>
    <dbReference type="NCBI Taxonomy" id="41804"/>
    <lineage>
        <taxon>Eukaryota</taxon>
        <taxon>Fungi</taxon>
        <taxon>Fungi incertae sedis</taxon>
        <taxon>Mucoromycota</taxon>
        <taxon>Mortierellomycotina</taxon>
        <taxon>Mortierellomycetes</taxon>
        <taxon>Mortierellales</taxon>
        <taxon>Mortierellaceae</taxon>
        <taxon>Mortierella</taxon>
    </lineage>
</organism>
<dbReference type="HAMAP" id="MF_00412">
    <property type="entry name" value="ProA"/>
    <property type="match status" value="1"/>
</dbReference>
<accession>A0A9P6PNH8</accession>
<evidence type="ECO:0000256" key="1">
    <source>
        <dbReference type="ARBA" id="ARBA00004985"/>
    </source>
</evidence>
<proteinExistence type="inferred from homology"/>
<dbReference type="InterPro" id="IPR016163">
    <property type="entry name" value="Ald_DH_C"/>
</dbReference>
<dbReference type="NCBIfam" id="NF001221">
    <property type="entry name" value="PRK00197.1"/>
    <property type="match status" value="1"/>
</dbReference>
<sequence>MDNITQIAFNARQAANVLQTISTAQKSVFLNHIYAKLAVAKPDILAANKIDKDLALKQVEAGKLSSSLYKRLDLEGSGKFETMLQGIKDIEQLEDPAGKVHSATKLDNGLELYRVSCPVGVLLVIFEARPEVVVNIAALAIKSGNAAILKGGKESFHTCSAISKAIREAMDDAGKAASDSDDEEKESKKALNLADAVQIVESRQDIDGLLKQDKYIDLVIPRGSNALVKYIQWNTRIPVLGHADGLCSTYVAESAKLDLAKKVIVDAKTTYPAACNSTETLLIHSSHLDTDFFQQLARTLVDNGVTLKCDAKSLANLQKDQSTFKDNADKIQASNDEDYDTEFLELTLAVKTVNSVDEAMGHINEHGSKHTDAILTENESEAKQFMAGVDAAGVYWNASTRFADGFRYGFGAEVGVSTNKTHARGPVGLEGLVIYKYQLHGNGHATADYGADEGKRPYLHERIQVEEKETLGELSNKRQRLN</sequence>
<dbReference type="GO" id="GO:0004350">
    <property type="term" value="F:glutamate-5-semialdehyde dehydrogenase activity"/>
    <property type="evidence" value="ECO:0007669"/>
    <property type="project" value="UniProtKB-EC"/>
</dbReference>
<evidence type="ECO:0000313" key="13">
    <source>
        <dbReference type="Proteomes" id="UP000726737"/>
    </source>
</evidence>
<evidence type="ECO:0000313" key="12">
    <source>
        <dbReference type="EMBL" id="KAG0249494.1"/>
    </source>
</evidence>
<evidence type="ECO:0000256" key="8">
    <source>
        <dbReference type="ARBA" id="ARBA00059423"/>
    </source>
</evidence>
<dbReference type="PROSITE" id="PS01223">
    <property type="entry name" value="PROA"/>
    <property type="match status" value="1"/>
</dbReference>
<evidence type="ECO:0000256" key="4">
    <source>
        <dbReference type="ARBA" id="ARBA00022650"/>
    </source>
</evidence>
<dbReference type="OrthoDB" id="1934954at2759"/>
<evidence type="ECO:0000256" key="6">
    <source>
        <dbReference type="ARBA" id="ARBA00023002"/>
    </source>
</evidence>
<evidence type="ECO:0000256" key="11">
    <source>
        <dbReference type="ARBA" id="ARBA00077451"/>
    </source>
</evidence>
<dbReference type="AlphaFoldDB" id="A0A9P6PNH8"/>
<dbReference type="InterPro" id="IPR016162">
    <property type="entry name" value="Ald_DH_N"/>
</dbReference>
<dbReference type="SUPFAM" id="SSF53720">
    <property type="entry name" value="ALDH-like"/>
    <property type="match status" value="1"/>
</dbReference>
<dbReference type="PANTHER" id="PTHR11063:SF8">
    <property type="entry name" value="DELTA-1-PYRROLINE-5-CARBOXYLATE SYNTHASE"/>
    <property type="match status" value="1"/>
</dbReference>
<comment type="pathway">
    <text evidence="1">Amino-acid biosynthesis; L-proline biosynthesis; L-glutamate 5-semialdehyde from L-glutamate: step 2/2.</text>
</comment>
<keyword evidence="4" id="KW-0641">Proline biosynthesis</keyword>
<keyword evidence="13" id="KW-1185">Reference proteome</keyword>
<comment type="similarity">
    <text evidence="9">Belongs to the gamma-glutamyl phosphate reductase family.</text>
</comment>
<keyword evidence="5" id="KW-0521">NADP</keyword>
<evidence type="ECO:0000256" key="5">
    <source>
        <dbReference type="ARBA" id="ARBA00022857"/>
    </source>
</evidence>
<dbReference type="InterPro" id="IPR000965">
    <property type="entry name" value="GPR_dom"/>
</dbReference>
<evidence type="ECO:0000256" key="10">
    <source>
        <dbReference type="ARBA" id="ARBA00075718"/>
    </source>
</evidence>
<dbReference type="Proteomes" id="UP000726737">
    <property type="component" value="Unassembled WGS sequence"/>
</dbReference>
<dbReference type="EC" id="1.2.1.41" evidence="2"/>
<dbReference type="CDD" id="cd07079">
    <property type="entry name" value="ALDH_F18-19_ProA-GPR"/>
    <property type="match status" value="1"/>
</dbReference>
<keyword evidence="3" id="KW-0028">Amino-acid biosynthesis</keyword>
<comment type="catalytic activity">
    <reaction evidence="7">
        <text>L-glutamate 5-semialdehyde + phosphate + NADP(+) = L-glutamyl 5-phosphate + NADPH + H(+)</text>
        <dbReference type="Rhea" id="RHEA:19541"/>
        <dbReference type="ChEBI" id="CHEBI:15378"/>
        <dbReference type="ChEBI" id="CHEBI:43474"/>
        <dbReference type="ChEBI" id="CHEBI:57783"/>
        <dbReference type="ChEBI" id="CHEBI:58066"/>
        <dbReference type="ChEBI" id="CHEBI:58274"/>
        <dbReference type="ChEBI" id="CHEBI:58349"/>
        <dbReference type="EC" id="1.2.1.41"/>
    </reaction>
</comment>
<name>A0A9P6PNH8_9FUNG</name>
<dbReference type="GO" id="GO:0008652">
    <property type="term" value="P:amino acid biosynthetic process"/>
    <property type="evidence" value="ECO:0007669"/>
    <property type="project" value="UniProtKB-KW"/>
</dbReference>
<dbReference type="FunFam" id="3.40.309.10:FF:000006">
    <property type="entry name" value="Gamma-glutamyl phosphate reductase"/>
    <property type="match status" value="1"/>
</dbReference>
<comment type="caution">
    <text evidence="12">The sequence shown here is derived from an EMBL/GenBank/DDBJ whole genome shotgun (WGS) entry which is preliminary data.</text>
</comment>
<protein>
    <recommendedName>
        <fullName evidence="2">glutamate-5-semialdehyde dehydrogenase</fullName>
        <ecNumber evidence="2">1.2.1.41</ecNumber>
    </recommendedName>
    <alternativeName>
        <fullName evidence="11">Glutamate-5-semialdehyde dehydrogenase</fullName>
    </alternativeName>
    <alternativeName>
        <fullName evidence="10">Glutamyl-gamma-semialdehyde dehydrogenase</fullName>
    </alternativeName>
</protein>
<comment type="function">
    <text evidence="8">Catalyzes the NADPH dependent reduction of L-gamma-glutamyl 5-phosphate into L-glutamate 5-semialdehyde and phosphate. The product spontaneously undergoes cyclization to form 1-pyrroline-5-carboxylate.</text>
</comment>
<evidence type="ECO:0000256" key="7">
    <source>
        <dbReference type="ARBA" id="ARBA00049024"/>
    </source>
</evidence>
<dbReference type="InterPro" id="IPR016161">
    <property type="entry name" value="Ald_DH/histidinol_DH"/>
</dbReference>
<evidence type="ECO:0000256" key="2">
    <source>
        <dbReference type="ARBA" id="ARBA00013002"/>
    </source>
</evidence>